<evidence type="ECO:0000313" key="2">
    <source>
        <dbReference type="Proteomes" id="UP000249614"/>
    </source>
</evidence>
<gene>
    <name evidence="1" type="ORF">A7X83_06070</name>
</gene>
<reference evidence="1 2" key="1">
    <citation type="submission" date="2016-05" db="EMBL/GenBank/DDBJ databases">
        <authorList>
            <person name="Lavstsen T."/>
            <person name="Jespersen J.S."/>
        </authorList>
    </citation>
    <scope>NUCLEOTIDE SEQUENCE [LARGE SCALE GENOMIC DNA]</scope>
    <source>
        <strain evidence="1 2">SM-5815</strain>
    </source>
</reference>
<sequence length="95" mass="10324">MGLEFGPIPAVDRHEVRSGFLFQAPGRSVAEMRGAMAAGTQAYEAAKDLHAIDIRKALMRFQIHLVRTIGWRVAHLAMAMGPLLDAQADPFPVVG</sequence>
<evidence type="ECO:0000313" key="1">
    <source>
        <dbReference type="EMBL" id="PZS93357.1"/>
    </source>
</evidence>
<accession>A0A2W6ICL4</accession>
<name>A0A2W6ICL4_STEMA</name>
<dbReference type="EMBL" id="LXXM01000124">
    <property type="protein sequence ID" value="PZS93357.1"/>
    <property type="molecule type" value="Genomic_DNA"/>
</dbReference>
<comment type="caution">
    <text evidence="1">The sequence shown here is derived from an EMBL/GenBank/DDBJ whole genome shotgun (WGS) entry which is preliminary data.</text>
</comment>
<dbReference type="Proteomes" id="UP000249614">
    <property type="component" value="Unassembled WGS sequence"/>
</dbReference>
<organism evidence="1 2">
    <name type="scientific">Stenotrophomonas maltophilia</name>
    <name type="common">Pseudomonas maltophilia</name>
    <name type="synonym">Xanthomonas maltophilia</name>
    <dbReference type="NCBI Taxonomy" id="40324"/>
    <lineage>
        <taxon>Bacteria</taxon>
        <taxon>Pseudomonadati</taxon>
        <taxon>Pseudomonadota</taxon>
        <taxon>Gammaproteobacteria</taxon>
        <taxon>Lysobacterales</taxon>
        <taxon>Lysobacteraceae</taxon>
        <taxon>Stenotrophomonas</taxon>
        <taxon>Stenotrophomonas maltophilia group</taxon>
    </lineage>
</organism>
<proteinExistence type="predicted"/>
<dbReference type="AlphaFoldDB" id="A0A2W6ICL4"/>
<protein>
    <submittedName>
        <fullName evidence="1">Uncharacterized protein</fullName>
    </submittedName>
</protein>